<organism evidence="1 2">
    <name type="scientific">Eisenbergiella porci</name>
    <dbReference type="NCBI Taxonomy" id="2652274"/>
    <lineage>
        <taxon>Bacteria</taxon>
        <taxon>Bacillati</taxon>
        <taxon>Bacillota</taxon>
        <taxon>Clostridia</taxon>
        <taxon>Lachnospirales</taxon>
        <taxon>Lachnospiraceae</taxon>
        <taxon>Eisenbergiella</taxon>
    </lineage>
</organism>
<dbReference type="EMBL" id="VUMI01000058">
    <property type="protein sequence ID" value="MSS91180.1"/>
    <property type="molecule type" value="Genomic_DNA"/>
</dbReference>
<gene>
    <name evidence="1" type="ORF">FYJ45_23950</name>
</gene>
<keyword evidence="2" id="KW-1185">Reference proteome</keyword>
<dbReference type="Proteomes" id="UP000436047">
    <property type="component" value="Unassembled WGS sequence"/>
</dbReference>
<comment type="caution">
    <text evidence="1">The sequence shown here is derived from an EMBL/GenBank/DDBJ whole genome shotgun (WGS) entry which is preliminary data.</text>
</comment>
<reference evidence="1 2" key="1">
    <citation type="submission" date="2019-08" db="EMBL/GenBank/DDBJ databases">
        <title>In-depth cultivation of the pig gut microbiome towards novel bacterial diversity and tailored functional studies.</title>
        <authorList>
            <person name="Wylensek D."/>
            <person name="Hitch T.C.A."/>
            <person name="Clavel T."/>
        </authorList>
    </citation>
    <scope>NUCLEOTIDE SEQUENCE [LARGE SCALE GENOMIC DNA]</scope>
    <source>
        <strain evidence="1 2">WCA-389-WT-23B</strain>
    </source>
</reference>
<evidence type="ECO:0000313" key="2">
    <source>
        <dbReference type="Proteomes" id="UP000436047"/>
    </source>
</evidence>
<protein>
    <submittedName>
        <fullName evidence="1">Uncharacterized protein</fullName>
    </submittedName>
</protein>
<name>A0A6N7WP49_9FIRM</name>
<accession>A0A6N7WP49</accession>
<proteinExistence type="predicted"/>
<evidence type="ECO:0000313" key="1">
    <source>
        <dbReference type="EMBL" id="MSS91180.1"/>
    </source>
</evidence>
<sequence length="64" mass="7485">MSIITSHQAHSGIEKAVNLDKLISAVYISPYAPKWFEDVVRDVMQKYELNKPVYYSEMLKTPFY</sequence>
<dbReference type="AlphaFoldDB" id="A0A6N7WP49"/>